<evidence type="ECO:0000313" key="1">
    <source>
        <dbReference type="EMBL" id="MBA0618534.1"/>
    </source>
</evidence>
<dbReference type="Proteomes" id="UP000593561">
    <property type="component" value="Unassembled WGS sequence"/>
</dbReference>
<dbReference type="EMBL" id="JABFAC010000007">
    <property type="protein sequence ID" value="MBA0618534.1"/>
    <property type="molecule type" value="Genomic_DNA"/>
</dbReference>
<reference evidence="1 2" key="1">
    <citation type="journal article" date="2019" name="Genome Biol. Evol.">
        <title>Insights into the evolution of the New World diploid cottons (Gossypium, subgenus Houzingenia) based on genome sequencing.</title>
        <authorList>
            <person name="Grover C.E."/>
            <person name="Arick M.A. 2nd"/>
            <person name="Thrash A."/>
            <person name="Conover J.L."/>
            <person name="Sanders W.S."/>
            <person name="Peterson D.G."/>
            <person name="Frelichowski J.E."/>
            <person name="Scheffler J.A."/>
            <person name="Scheffler B.E."/>
            <person name="Wendel J.F."/>
        </authorList>
    </citation>
    <scope>NUCLEOTIDE SEQUENCE [LARGE SCALE GENOMIC DNA]</scope>
    <source>
        <strain evidence="1">27</strain>
        <tissue evidence="1">Leaf</tissue>
    </source>
</reference>
<protein>
    <submittedName>
        <fullName evidence="1">Uncharacterized protein</fullName>
    </submittedName>
</protein>
<accession>A0A7J8RXG1</accession>
<dbReference type="AlphaFoldDB" id="A0A7J8RXG1"/>
<organism evidence="1 2">
    <name type="scientific">Gossypium davidsonii</name>
    <name type="common">Davidson's cotton</name>
    <name type="synonym">Gossypium klotzschianum subsp. davidsonii</name>
    <dbReference type="NCBI Taxonomy" id="34287"/>
    <lineage>
        <taxon>Eukaryota</taxon>
        <taxon>Viridiplantae</taxon>
        <taxon>Streptophyta</taxon>
        <taxon>Embryophyta</taxon>
        <taxon>Tracheophyta</taxon>
        <taxon>Spermatophyta</taxon>
        <taxon>Magnoliopsida</taxon>
        <taxon>eudicotyledons</taxon>
        <taxon>Gunneridae</taxon>
        <taxon>Pentapetalae</taxon>
        <taxon>rosids</taxon>
        <taxon>malvids</taxon>
        <taxon>Malvales</taxon>
        <taxon>Malvaceae</taxon>
        <taxon>Malvoideae</taxon>
        <taxon>Gossypium</taxon>
    </lineage>
</organism>
<sequence>MGTYEAKKIVLGKDFWKKANGLIKVDELLVKVLRLTDGNEKPTMGFIYEAINRAKQAIQQDCRYFTELQIRHQKRMSIDGINASFNPISLDHIFEYADPLLEWLQEKENPLLDGENVGVLPMDTSDDE</sequence>
<comment type="caution">
    <text evidence="1">The sequence shown here is derived from an EMBL/GenBank/DDBJ whole genome shotgun (WGS) entry which is preliminary data.</text>
</comment>
<gene>
    <name evidence="1" type="ORF">Godav_027861</name>
</gene>
<evidence type="ECO:0000313" key="2">
    <source>
        <dbReference type="Proteomes" id="UP000593561"/>
    </source>
</evidence>
<proteinExistence type="predicted"/>
<keyword evidence="2" id="KW-1185">Reference proteome</keyword>
<name>A0A7J8RXG1_GOSDV</name>